<feature type="domain" description="Peptidase C80" evidence="21">
    <location>
        <begin position="789"/>
        <end position="972"/>
    </location>
</feature>
<evidence type="ECO:0000256" key="18">
    <source>
        <dbReference type="ARBA" id="ARBA00023136"/>
    </source>
</evidence>
<evidence type="ECO:0000256" key="6">
    <source>
        <dbReference type="ARBA" id="ARBA00022656"/>
    </source>
</evidence>
<evidence type="ECO:0000313" key="22">
    <source>
        <dbReference type="EMBL" id="WGO84624.1"/>
    </source>
</evidence>
<keyword evidence="11" id="KW-0378">Hydrolase</keyword>
<evidence type="ECO:0000256" key="16">
    <source>
        <dbReference type="ARBA" id="ARBA00023026"/>
    </source>
</evidence>
<keyword evidence="10" id="KW-0677">Repeat</keyword>
<keyword evidence="13" id="KW-0068">Autocatalytic cleavage</keyword>
<evidence type="ECO:0000256" key="10">
    <source>
        <dbReference type="ARBA" id="ARBA00022737"/>
    </source>
</evidence>
<evidence type="ECO:0000256" key="9">
    <source>
        <dbReference type="ARBA" id="ARBA00022723"/>
    </source>
</evidence>
<keyword evidence="16" id="KW-0843">Virulence</keyword>
<sequence>MPANYNPDINFSHNTYLYLMAKDRLVYIAEKFVLHGDKNKLQDIKGSFAIGLSIYYMAHVRQGGKKQGEKFLLGLNDVINIIEMPISDNSPSLMKAKLMAEKIHAKEKLDSMLAVVIDIQKRYLNSIDINNYVSDPYMWLDMLPAETAHHYIDRVTNRALELNNSLKNATWFAELCISLKARYFNSDSDSIDNIKDNFLELLSKKKYDYYIDSIRFTLDNGVQAIKFSEKDDRHYYFFDIDYFFKKHLDDPAKYNAQYFEVFASDHVMILSIESEQDKINYSFFDSNIGAFNFVNKEKFKSFFISFLQEHEKSYHIVKNESNNYQLKIAAYKDNDDIKHQLIDLNMQHEVIEITAAKIIFEQQEKFATRYIIREHELYPVDFEFIDIDFINKFSIIKLTATVDNKTVIKKVVIQELSIDEILNTLSHEVSDLFYLQRDMTLIKYDRDNIIYYDFNDTININQQLSEIANNKKLPYLIKKNDDFLFMQDYVVDNEDNESVFTMDTVLDDKHTVIIQIQDDSVVSNGVERLKNKHPENTTVIFFDIRSHKHQVMHNSTALAKEGNVRWLIAAHGSYFNELSPDFFATSLQNLKSKLFDNHDPQKIIFLSCKQANNNIVNDNGFKFSRALWSKGFSSTMAAYTENIYISDSGHRMARVKSFDKQTRDMPAQIYKNIYQYHQESGIIFVNEQDYIFALLDSINHNHVLDDTLILENYDYLKKYFVNKNGQLDIDLIRLVSYENEAYQIFKSYYHEIINNNLIFDSQMLISKLRENAIFEIPIWRKVNSDFILADNSHIPITGKKNIILRFAGDNNARQQAELIAAQDPQNTLVAQIDTKRKKYFIEYGNLTDFQSRTEQHWLLLGQVSPSGRQFSGLDSQQLSQSLITLKEELSFNNPQEISIISTSRLGQHSNPFRADWIVSGLAKQLSAADIDTILTFYTHKKSFLVNQNLLDYHDSFFYCRYDRATKQILLNEIPITQALLMCIALKEISIWQATTESSFYLQNYFTDKRGNIDENRLKQALYDPVINKKINLFFQQNYHISANAMDYWQKIFIKNISLPIWQQADELSLLLDAIYDDHSVLHHLSDRSRWILRQYFSLGANEIDQGKIFRLIANYPEYLQLQTALSDLIGLSSDNGLEGLSLQMALEKSSYWHKRILINFSQLRQQVSHSADIEGGIRLFPHAFLLHDHNISAANIAATLGAIYAYSIDYNENFHQLLVYHRKLYEQRLKHSFTSEELHFLQQFEHIFNNIKYKEMLGNTSQFITTQSLEQWLSTAVAGRYQLKAGNLVFTLSITQQADNYQYALFDAKSGEIKLSGQDKRNISTVLCKGLTAYLTVDLPKNFIVNNKTTRAAEMGITKNAVDQFEFDIYRLNLDPVIKNEISSLLSQLPAKSESTALPLTVKVGAIDIQLATLQQAGAQIDNKLVTSQSVNLLSNHPDKLTFDVQQLNDYLTFASGSQQNSKLVSVIKQQLNQVNATSALLANQQNLASSALLLERLSDIKQATDIDRNLWPRFQQNSLRLPRYARMMNKIGYGTQAIGLFQLVNSTQMMLAERQSLQLTDEQRSEIDKNIIIAWSATGANFSTDILQPLLLKMAYKATGSYQVAGTFTGRAVIFLNAIAAGFDVYYAYENFNQLATEQDADVRQDLIVNGTLSLLGAGISVGTAFAILVGSSVAGPISIAIGAALMLGGMTYNAGRAVEKIKQKVGLTSEEEFETGLRVALGLNLTYAIQNRLQQYQIADTFKQALLEKQRNQFEDMLKPAGYNLHFYIEEEQQVEELPYFHLIDKQTNEYIAYQDIEELLIAKNISLLSNSVTTLWTNDKIDFAIEQNKRRFSEAEVKLILQQFPLRYEIEVVKIKEYIPTTYTATDEIILLAPDHDNILSNFGDIVVEQKRIFTSNSKNSKVLYFTALNNQYDHNYDLIENYLAETYQKENISAVSFNTANGNDVIIGLDTLANRFEIFDGKKIFIAGNKDDIFILNNRQFKINEIKHLYGKEGNDSIIINTLPIQQDLGLIEPDFSVYNKHNNTSFFGSYIDLENNTVKYLKRPFQQFEYSHNIMKNFINSSSNTSQLVASINNFENASGPDKAHNIIIGNEKDNILSGGNGHAILHGGEGNDALLLAKGYANGGNGVDRYVIQRYNWMDHIKILPDYRLYNQWDAEQQIFISPNQQKPQFKFNRLFNYHSKIVIDEEGNNSETIVELEYQLDEIKLFALKDSDIIIKIEIAVPSELNKVAKSDIEIKLKNAYGYYDNGKHFLTHQYHIRTQDGFILVPYLPQSVNLHIEQPILYEAMYVRRFERNVTAARPYFVAIDLAENSIETYKKIYHLPDNIRPMQTTFEAVETIFSGDRHDNYFYNIKSDSYFHITKGVDHYYISDMSILNLVSIYITFDYDKISEYYTDNDRIIIYLAEYSGYDFFFYNNELVHKDKKNDIARIKFINWQPLDSINILIQDKNQQKFNIILSEQGNFIVPLDPIQMATEQDDIIVLPLDFRMNDKLLDAGDGNDIVTDVSEKGHIIKGGKGNDIITVKGGYNILLDGEGDDALYGGDDDDILISNGGNVTLAAGKGNNIIFINQLNGSVKIINNGGKDTIILQDKKIADYQMVDHNGNRSYLSSDGLSSIVIENYDQQNVVINAAIGQGETLNNKQLDSLIDFIAAFDPTGENGSINLITYLPTFNIDLNFSVATTI</sequence>
<evidence type="ECO:0000256" key="4">
    <source>
        <dbReference type="ARBA" id="ARBA00022511"/>
    </source>
</evidence>
<evidence type="ECO:0000256" key="8">
    <source>
        <dbReference type="ARBA" id="ARBA00022679"/>
    </source>
</evidence>
<keyword evidence="4" id="KW-1032">Host cell membrane</keyword>
<feature type="domain" description="Peptidase C80" evidence="21">
    <location>
        <begin position="499"/>
        <end position="676"/>
    </location>
</feature>
<keyword evidence="5" id="KW-0964">Secreted</keyword>
<keyword evidence="6" id="KW-0800">Toxin</keyword>
<evidence type="ECO:0000256" key="15">
    <source>
        <dbReference type="ARBA" id="ARBA00022870"/>
    </source>
</evidence>
<dbReference type="Proteomes" id="UP001231859">
    <property type="component" value="Chromosome"/>
</dbReference>
<dbReference type="RefSeq" id="WP_280939582.1">
    <property type="nucleotide sequence ID" value="NZ_CP123759.1"/>
</dbReference>
<keyword evidence="19" id="KW-1035">Host cytoplasm</keyword>
<dbReference type="EMBL" id="CP123759">
    <property type="protein sequence ID" value="WGO84624.1"/>
    <property type="molecule type" value="Genomic_DNA"/>
</dbReference>
<evidence type="ECO:0000313" key="23">
    <source>
        <dbReference type="Proteomes" id="UP001231859"/>
    </source>
</evidence>
<dbReference type="InterPro" id="IPR020974">
    <property type="entry name" value="CPD_dom"/>
</dbReference>
<evidence type="ECO:0000256" key="17">
    <source>
        <dbReference type="ARBA" id="ARBA00023121"/>
    </source>
</evidence>
<name>A0ABY8P6A6_9GAMM</name>
<comment type="subcellular location">
    <subcellularLocation>
        <location evidence="2">Host cell membrane</location>
    </subcellularLocation>
    <subcellularLocation>
        <location evidence="20">Host cytoplasm</location>
        <location evidence="20">Host cytosol</location>
    </subcellularLocation>
    <subcellularLocation>
        <location evidence="3">Secreted</location>
    </subcellularLocation>
</comment>
<evidence type="ECO:0000256" key="13">
    <source>
        <dbReference type="ARBA" id="ARBA00022813"/>
    </source>
</evidence>
<evidence type="ECO:0000256" key="11">
    <source>
        <dbReference type="ARBA" id="ARBA00022801"/>
    </source>
</evidence>
<evidence type="ECO:0000256" key="14">
    <source>
        <dbReference type="ARBA" id="ARBA00022842"/>
    </source>
</evidence>
<evidence type="ECO:0000256" key="2">
    <source>
        <dbReference type="ARBA" id="ARBA00004165"/>
    </source>
</evidence>
<evidence type="ECO:0000256" key="19">
    <source>
        <dbReference type="ARBA" id="ARBA00023200"/>
    </source>
</evidence>
<gene>
    <name evidence="22" type="ORF">QG404_07075</name>
</gene>
<reference evidence="22 23" key="1">
    <citation type="submission" date="2023-04" db="EMBL/GenBank/DDBJ databases">
        <title>Genome dynamics across the evolutionary transition to endosymbiosis.</title>
        <authorList>
            <person name="Siozios S."/>
            <person name="Nadal-Jimenez P."/>
            <person name="Azagi T."/>
            <person name="Sprong H."/>
            <person name="Frost C.L."/>
            <person name="Parratt S.R."/>
            <person name="Taylor G."/>
            <person name="Brettell L."/>
            <person name="Lew K.C."/>
            <person name="Croft L."/>
            <person name="King K.C."/>
            <person name="Brockhurst M.A."/>
            <person name="Hypsa V."/>
            <person name="Novakova E."/>
            <person name="Darby A.C."/>
            <person name="Hurst G.D.D."/>
        </authorList>
    </citation>
    <scope>NUCLEOTIDE SEQUENCE [LARGE SCALE GENOMIC DNA]</scope>
    <source>
        <strain evidence="23">aApi_AU</strain>
    </source>
</reference>
<dbReference type="Pfam" id="PF11713">
    <property type="entry name" value="Peptidase_C80"/>
    <property type="match status" value="1"/>
</dbReference>
<accession>A0ABY8P6A6</accession>
<dbReference type="InterPro" id="IPR011049">
    <property type="entry name" value="Serralysin-like_metalloprot_C"/>
</dbReference>
<evidence type="ECO:0000256" key="20">
    <source>
        <dbReference type="ARBA" id="ARBA00023586"/>
    </source>
</evidence>
<protein>
    <submittedName>
        <fullName evidence="22">C80 family cysteine peptidase</fullName>
    </submittedName>
</protein>
<evidence type="ECO:0000256" key="1">
    <source>
        <dbReference type="ARBA" id="ARBA00001946"/>
    </source>
</evidence>
<dbReference type="SUPFAM" id="SSF51120">
    <property type="entry name" value="beta-Roll"/>
    <property type="match status" value="2"/>
</dbReference>
<keyword evidence="7" id="KW-0645">Protease</keyword>
<evidence type="ECO:0000256" key="5">
    <source>
        <dbReference type="ARBA" id="ARBA00022525"/>
    </source>
</evidence>
<evidence type="ECO:0000256" key="3">
    <source>
        <dbReference type="ARBA" id="ARBA00004613"/>
    </source>
</evidence>
<proteinExistence type="predicted"/>
<dbReference type="InterPro" id="IPR038383">
    <property type="entry name" value="CPD_dom_sf"/>
</dbReference>
<dbReference type="CDD" id="cd20500">
    <property type="entry name" value="Peptidase_C80"/>
    <property type="match status" value="1"/>
</dbReference>
<keyword evidence="14" id="KW-0460">Magnesium</keyword>
<evidence type="ECO:0000256" key="7">
    <source>
        <dbReference type="ARBA" id="ARBA00022670"/>
    </source>
</evidence>
<keyword evidence="8" id="KW-0808">Transferase</keyword>
<keyword evidence="18" id="KW-0472">Membrane</keyword>
<keyword evidence="9" id="KW-0479">Metal-binding</keyword>
<evidence type="ECO:0000256" key="12">
    <source>
        <dbReference type="ARBA" id="ARBA00022807"/>
    </source>
</evidence>
<evidence type="ECO:0000259" key="21">
    <source>
        <dbReference type="PROSITE" id="PS51771"/>
    </source>
</evidence>
<keyword evidence="17" id="KW-0446">Lipid-binding</keyword>
<dbReference type="Gene3D" id="3.40.50.11050">
    <property type="match status" value="2"/>
</dbReference>
<keyword evidence="15" id="KW-1043">Host membrane</keyword>
<dbReference type="Gene3D" id="2.150.10.10">
    <property type="entry name" value="Serralysin-like metalloprotease, C-terminal"/>
    <property type="match status" value="2"/>
</dbReference>
<keyword evidence="23" id="KW-1185">Reference proteome</keyword>
<keyword evidence="12" id="KW-0788">Thiol protease</keyword>
<comment type="cofactor">
    <cofactor evidence="1">
        <name>Mg(2+)</name>
        <dbReference type="ChEBI" id="CHEBI:18420"/>
    </cofactor>
</comment>
<dbReference type="PROSITE" id="PS51771">
    <property type="entry name" value="CGT_MARTX_CPD"/>
    <property type="match status" value="2"/>
</dbReference>
<organism evidence="22 23">
    <name type="scientific">Arsenophonus apicola</name>
    <dbReference type="NCBI Taxonomy" id="2879119"/>
    <lineage>
        <taxon>Bacteria</taxon>
        <taxon>Pseudomonadati</taxon>
        <taxon>Pseudomonadota</taxon>
        <taxon>Gammaproteobacteria</taxon>
        <taxon>Enterobacterales</taxon>
        <taxon>Morganellaceae</taxon>
        <taxon>Arsenophonus</taxon>
    </lineage>
</organism>